<evidence type="ECO:0000256" key="2">
    <source>
        <dbReference type="ARBA" id="ARBA00010388"/>
    </source>
</evidence>
<dbReference type="RefSeq" id="WP_083984324.1">
    <property type="nucleotide sequence ID" value="NZ_CP011541.1"/>
</dbReference>
<dbReference type="OrthoDB" id="9799219at2"/>
<dbReference type="NCBIfam" id="NF005625">
    <property type="entry name" value="PRK07375.2-4"/>
    <property type="match status" value="1"/>
</dbReference>
<keyword evidence="4 7" id="KW-0812">Transmembrane</keyword>
<dbReference type="Gene3D" id="1.10.287.3510">
    <property type="match status" value="1"/>
</dbReference>
<dbReference type="GO" id="GO:0005886">
    <property type="term" value="C:plasma membrane"/>
    <property type="evidence" value="ECO:0007669"/>
    <property type="project" value="UniProtKB-SubCell"/>
</dbReference>
<evidence type="ECO:0000256" key="6">
    <source>
        <dbReference type="ARBA" id="ARBA00023136"/>
    </source>
</evidence>
<dbReference type="InterPro" id="IPR039428">
    <property type="entry name" value="NUOK/Mnh_C1-like"/>
</dbReference>
<evidence type="ECO:0000256" key="7">
    <source>
        <dbReference type="SAM" id="Phobius"/>
    </source>
</evidence>
<dbReference type="PATRIC" id="fig|1050174.4.peg.267"/>
<reference evidence="8 9" key="1">
    <citation type="submission" date="2015-05" db="EMBL/GenBank/DDBJ databases">
        <title>Complete genome sequence of Corynebacterium epidermidicanis DSM 45586, isolated from the skin of a dog suffering from pruritus.</title>
        <authorList>
            <person name="Ruckert C."/>
            <person name="Albersmeier A."/>
            <person name="Winkler A."/>
            <person name="Tauch A."/>
        </authorList>
    </citation>
    <scope>NUCLEOTIDE SEQUENCE [LARGE SCALE GENOMIC DNA]</scope>
    <source>
        <strain evidence="8 9">DSM 45586</strain>
    </source>
</reference>
<dbReference type="STRING" id="1050174.CEPID_01315"/>
<protein>
    <submittedName>
        <fullName evidence="8">Multisubunit Na+/H+ antiporter, MnhC subunit</fullName>
    </submittedName>
</protein>
<feature type="transmembrane region" description="Helical" evidence="7">
    <location>
        <begin position="69"/>
        <end position="91"/>
    </location>
</feature>
<dbReference type="PANTHER" id="PTHR34583:SF2">
    <property type="entry name" value="ANTIPORTER SUBUNIT MNHC2-RELATED"/>
    <property type="match status" value="1"/>
</dbReference>
<dbReference type="AlphaFoldDB" id="A0A0G3GNN2"/>
<feature type="transmembrane region" description="Helical" evidence="7">
    <location>
        <begin position="26"/>
        <end position="49"/>
    </location>
</feature>
<dbReference type="EMBL" id="CP011541">
    <property type="protein sequence ID" value="AKK02150.1"/>
    <property type="molecule type" value="Genomic_DNA"/>
</dbReference>
<gene>
    <name evidence="8" type="ORF">CEPID_01315</name>
</gene>
<sequence length="139" mass="14641">MIIALSIAILMAGGVYLVLQRGMYRIVIGMSLISHATNLIILAAGIGAWRSEPFSDTPLDQAADPIPQAFVLTAIVIAMATTTFMLALAAVGRNDDTASQHANEVDTNQLVTAARNAYAVPADDPRAIHNQQLLDGGAK</sequence>
<name>A0A0G3GNN2_9CORY</name>
<evidence type="ECO:0000313" key="8">
    <source>
        <dbReference type="EMBL" id="AKK02150.1"/>
    </source>
</evidence>
<evidence type="ECO:0000256" key="4">
    <source>
        <dbReference type="ARBA" id="ARBA00022692"/>
    </source>
</evidence>
<dbReference type="Proteomes" id="UP000035368">
    <property type="component" value="Chromosome"/>
</dbReference>
<evidence type="ECO:0000313" key="9">
    <source>
        <dbReference type="Proteomes" id="UP000035368"/>
    </source>
</evidence>
<proteinExistence type="inferred from homology"/>
<organism evidence="8 9">
    <name type="scientific">Corynebacterium epidermidicanis</name>
    <dbReference type="NCBI Taxonomy" id="1050174"/>
    <lineage>
        <taxon>Bacteria</taxon>
        <taxon>Bacillati</taxon>
        <taxon>Actinomycetota</taxon>
        <taxon>Actinomycetes</taxon>
        <taxon>Mycobacteriales</taxon>
        <taxon>Corynebacteriaceae</taxon>
        <taxon>Corynebacterium</taxon>
    </lineage>
</organism>
<evidence type="ECO:0000256" key="5">
    <source>
        <dbReference type="ARBA" id="ARBA00022989"/>
    </source>
</evidence>
<comment type="subcellular location">
    <subcellularLocation>
        <location evidence="1">Cell membrane</location>
        <topology evidence="1">Multi-pass membrane protein</topology>
    </subcellularLocation>
</comment>
<dbReference type="Pfam" id="PF00420">
    <property type="entry name" value="Oxidored_q2"/>
    <property type="match status" value="1"/>
</dbReference>
<comment type="similarity">
    <text evidence="2">Belongs to the CPA3 antiporters (TC 2.A.63) subunit C family.</text>
</comment>
<dbReference type="PANTHER" id="PTHR34583">
    <property type="entry name" value="ANTIPORTER SUBUNIT MNHC2-RELATED"/>
    <property type="match status" value="1"/>
</dbReference>
<keyword evidence="9" id="KW-1185">Reference proteome</keyword>
<dbReference type="InterPro" id="IPR050601">
    <property type="entry name" value="CPA3_antiporter_subunitC"/>
</dbReference>
<accession>A0A0G3GNN2</accession>
<keyword evidence="3" id="KW-1003">Cell membrane</keyword>
<keyword evidence="6 7" id="KW-0472">Membrane</keyword>
<evidence type="ECO:0000256" key="1">
    <source>
        <dbReference type="ARBA" id="ARBA00004651"/>
    </source>
</evidence>
<evidence type="ECO:0000256" key="3">
    <source>
        <dbReference type="ARBA" id="ARBA00022475"/>
    </source>
</evidence>
<keyword evidence="5 7" id="KW-1133">Transmembrane helix</keyword>
<dbReference type="KEGG" id="cei:CEPID_01315"/>